<dbReference type="PANTHER" id="PTHR12151:SF25">
    <property type="entry name" value="LINALOOL DEHYDRATASE_ISOMERASE DOMAIN-CONTAINING PROTEIN"/>
    <property type="match status" value="1"/>
</dbReference>
<keyword evidence="4" id="KW-1015">Disulfide bond</keyword>
<dbReference type="KEGG" id="cthu:HUR95_13045"/>
<feature type="binding site" evidence="3">
    <location>
        <position position="171"/>
    </location>
    <ligand>
        <name>Cu cation</name>
        <dbReference type="ChEBI" id="CHEBI:23378"/>
    </ligand>
</feature>
<dbReference type="AlphaFoldDB" id="F5L5U4"/>
<keyword evidence="9" id="KW-1185">Reference proteome</keyword>
<dbReference type="SUPFAM" id="SSF52833">
    <property type="entry name" value="Thioredoxin-like"/>
    <property type="match status" value="1"/>
</dbReference>
<evidence type="ECO:0000259" key="5">
    <source>
        <dbReference type="PROSITE" id="PS51352"/>
    </source>
</evidence>
<protein>
    <submittedName>
        <fullName evidence="6">Electron transport protein SCO1/SenC</fullName>
    </submittedName>
    <submittedName>
        <fullName evidence="7">SCO family protein</fullName>
    </submittedName>
</protein>
<dbReference type="EMBL" id="AFCE01000115">
    <property type="protein sequence ID" value="EGL83299.1"/>
    <property type="molecule type" value="Genomic_DNA"/>
</dbReference>
<dbReference type="OrthoDB" id="8550465at2"/>
<comment type="similarity">
    <text evidence="1">Belongs to the SCO1/2 family.</text>
</comment>
<evidence type="ECO:0000313" key="7">
    <source>
        <dbReference type="EMBL" id="QZT33214.1"/>
    </source>
</evidence>
<dbReference type="InterPro" id="IPR036249">
    <property type="entry name" value="Thioredoxin-like_sf"/>
</dbReference>
<dbReference type="Pfam" id="PF02630">
    <property type="entry name" value="SCO1-SenC"/>
    <property type="match status" value="1"/>
</dbReference>
<name>F5L5U4_CALTT</name>
<accession>F5L5U4</accession>
<dbReference type="GO" id="GO:0046872">
    <property type="term" value="F:metal ion binding"/>
    <property type="evidence" value="ECO:0007669"/>
    <property type="project" value="UniProtKB-KW"/>
</dbReference>
<dbReference type="PROSITE" id="PS51352">
    <property type="entry name" value="THIOREDOXIN_2"/>
    <property type="match status" value="1"/>
</dbReference>
<keyword evidence="3" id="KW-0479">Metal-binding</keyword>
<evidence type="ECO:0000256" key="4">
    <source>
        <dbReference type="PIRSR" id="PIRSR603782-2"/>
    </source>
</evidence>
<sequence>MHSNRHTKTAVVVVLLFGLVLFYWGTDGYTAFTAETARVKQLMEENPLFPDVTLEDSRGETYPFSTFRDRYVFITFMYTNCKTVCLMLETNMARVYELIPEKHFEDDIVFLSISFDPDHDDPPVLDQYKDLFGSDGIRWRMARIPDQEELNLVLESFGVIVIPDGQGNFAHNSAFYLVDRQGRLIKVMDFMDPEGASETIIDILTAEKG</sequence>
<evidence type="ECO:0000256" key="3">
    <source>
        <dbReference type="PIRSR" id="PIRSR603782-1"/>
    </source>
</evidence>
<reference evidence="7" key="3">
    <citation type="submission" date="2021-08" db="EMBL/GenBank/DDBJ databases">
        <authorList>
            <person name="de Jong S."/>
            <person name="van den Broek M."/>
            <person name="Merkel A."/>
            <person name="de la Torre Cortes P."/>
            <person name="Kalamorz F."/>
            <person name="Cook G."/>
            <person name="van Loosdrecht M."/>
            <person name="McMillan D."/>
        </authorList>
    </citation>
    <scope>NUCLEOTIDE SEQUENCE</scope>
    <source>
        <strain evidence="7">TA2.A1</strain>
    </source>
</reference>
<feature type="disulfide bond" description="Redox-active" evidence="4">
    <location>
        <begin position="81"/>
        <end position="85"/>
    </location>
</feature>
<dbReference type="Proteomes" id="UP000825179">
    <property type="component" value="Chromosome"/>
</dbReference>
<evidence type="ECO:0000313" key="6">
    <source>
        <dbReference type="EMBL" id="EGL83299.1"/>
    </source>
</evidence>
<keyword evidence="2 3" id="KW-0186">Copper</keyword>
<reference evidence="6 8" key="1">
    <citation type="journal article" date="2011" name="J. Bacteriol.">
        <title>Draft genome sequence of the thermoalkaliphilic Caldalkalibacillus thermarum strain TA2.A1.</title>
        <authorList>
            <person name="Kalamorz F."/>
            <person name="Keis S."/>
            <person name="McMillan D.G."/>
            <person name="Olsson K."/>
            <person name="Stanton J.A."/>
            <person name="Stockwell P."/>
            <person name="Black M.A."/>
            <person name="Klingeman D.M."/>
            <person name="Land M.L."/>
            <person name="Han C.S."/>
            <person name="Martin S.L."/>
            <person name="Becher S.A."/>
            <person name="Peddie C.J."/>
            <person name="Morgan H.W."/>
            <person name="Matthies D."/>
            <person name="Preiss L."/>
            <person name="Meier T."/>
            <person name="Brown S.D."/>
            <person name="Cook G.M."/>
        </authorList>
    </citation>
    <scope>NUCLEOTIDE SEQUENCE [LARGE SCALE GENOMIC DNA]</scope>
    <source>
        <strain evidence="6 8">TA2.A1</strain>
    </source>
</reference>
<gene>
    <name evidence="6" type="ORF">CathTA2_1157</name>
    <name evidence="7" type="ORF">HUR95_13045</name>
</gene>
<dbReference type="PANTHER" id="PTHR12151">
    <property type="entry name" value="ELECTRON TRANSPORT PROTIN SCO1/SENC FAMILY MEMBER"/>
    <property type="match status" value="1"/>
</dbReference>
<organism evidence="6 8">
    <name type="scientific">Caldalkalibacillus thermarum (strain TA2.A1)</name>
    <dbReference type="NCBI Taxonomy" id="986075"/>
    <lineage>
        <taxon>Bacteria</taxon>
        <taxon>Bacillati</taxon>
        <taxon>Bacillota</taxon>
        <taxon>Bacilli</taxon>
        <taxon>Bacillales</taxon>
        <taxon>Bacillaceae</taxon>
        <taxon>Caldalkalibacillus</taxon>
    </lineage>
</organism>
<feature type="binding site" evidence="3">
    <location>
        <position position="81"/>
    </location>
    <ligand>
        <name>Cu cation</name>
        <dbReference type="ChEBI" id="CHEBI:23378"/>
    </ligand>
</feature>
<evidence type="ECO:0000256" key="2">
    <source>
        <dbReference type="ARBA" id="ARBA00023008"/>
    </source>
</evidence>
<feature type="domain" description="Thioredoxin" evidence="5">
    <location>
        <begin position="43"/>
        <end position="209"/>
    </location>
</feature>
<evidence type="ECO:0000313" key="8">
    <source>
        <dbReference type="Proteomes" id="UP000010716"/>
    </source>
</evidence>
<dbReference type="RefSeq" id="WP_007503962.1">
    <property type="nucleotide sequence ID" value="NZ_AFCE01000115.1"/>
</dbReference>
<evidence type="ECO:0000256" key="1">
    <source>
        <dbReference type="ARBA" id="ARBA00010996"/>
    </source>
</evidence>
<reference evidence="7 9" key="2">
    <citation type="journal article" date="2020" name="Extremophiles">
        <title>Genomic analysis of Caldalkalibacillus thermarum TA2.A1 reveals aerobic alkaliphilic metabolism and evolutionary hallmarks linking alkaliphilic bacteria and plant life.</title>
        <authorList>
            <person name="de Jong S.I."/>
            <person name="van den Broek M.A."/>
            <person name="Merkel A.Y."/>
            <person name="de la Torre Cortes P."/>
            <person name="Kalamorz F."/>
            <person name="Cook G.M."/>
            <person name="van Loosdrecht M.C.M."/>
            <person name="McMillan D.G.G."/>
        </authorList>
    </citation>
    <scope>NUCLEOTIDE SEQUENCE [LARGE SCALE GENOMIC DNA]</scope>
    <source>
        <strain evidence="7 9">TA2.A1</strain>
    </source>
</reference>
<dbReference type="eggNOG" id="COG1999">
    <property type="taxonomic scope" value="Bacteria"/>
</dbReference>
<feature type="binding site" evidence="3">
    <location>
        <position position="85"/>
    </location>
    <ligand>
        <name>Cu cation</name>
        <dbReference type="ChEBI" id="CHEBI:23378"/>
    </ligand>
</feature>
<proteinExistence type="inferred from homology"/>
<evidence type="ECO:0000313" key="9">
    <source>
        <dbReference type="Proteomes" id="UP000825179"/>
    </source>
</evidence>
<dbReference type="EMBL" id="CP082237">
    <property type="protein sequence ID" value="QZT33214.1"/>
    <property type="molecule type" value="Genomic_DNA"/>
</dbReference>
<dbReference type="InterPro" id="IPR003782">
    <property type="entry name" value="SCO1/SenC"/>
</dbReference>
<dbReference type="CDD" id="cd02968">
    <property type="entry name" value="SCO"/>
    <property type="match status" value="1"/>
</dbReference>
<dbReference type="Gene3D" id="3.40.30.10">
    <property type="entry name" value="Glutaredoxin"/>
    <property type="match status" value="1"/>
</dbReference>
<dbReference type="Proteomes" id="UP000010716">
    <property type="component" value="Unassembled WGS sequence"/>
</dbReference>
<dbReference type="InterPro" id="IPR013766">
    <property type="entry name" value="Thioredoxin_domain"/>
</dbReference>